<dbReference type="Gene3D" id="2.40.40.20">
    <property type="match status" value="1"/>
</dbReference>
<keyword evidence="5 9" id="KW-0548">Nucleotidyltransferase</keyword>
<feature type="binding site" evidence="9">
    <location>
        <position position="77"/>
    </location>
    <ligand>
        <name>Zn(2+)</name>
        <dbReference type="ChEBI" id="CHEBI:29105"/>
        <label>1</label>
    </ligand>
</feature>
<dbReference type="Pfam" id="PF04998">
    <property type="entry name" value="RNA_pol_Rpb1_5"/>
    <property type="match status" value="1"/>
</dbReference>
<accession>A0A2M8NYQ7</accession>
<dbReference type="Proteomes" id="UP000228921">
    <property type="component" value="Unassembled WGS sequence"/>
</dbReference>
<feature type="coiled-coil region" evidence="11">
    <location>
        <begin position="180"/>
        <end position="222"/>
    </location>
</feature>
<dbReference type="InterPro" id="IPR006592">
    <property type="entry name" value="RNA_pol_N"/>
</dbReference>
<dbReference type="InterPro" id="IPR007081">
    <property type="entry name" value="RNA_pol_Rpb1_5"/>
</dbReference>
<dbReference type="Pfam" id="PF00623">
    <property type="entry name" value="RNA_pol_Rpb1_2"/>
    <property type="match status" value="1"/>
</dbReference>
<organism evidence="13 14">
    <name type="scientific">Candidatus Thermofonsia Clade 1 bacterium</name>
    <dbReference type="NCBI Taxonomy" id="2364210"/>
    <lineage>
        <taxon>Bacteria</taxon>
        <taxon>Bacillati</taxon>
        <taxon>Chloroflexota</taxon>
        <taxon>Candidatus Thermofontia</taxon>
        <taxon>Candidatus Thermofonsia Clade 1</taxon>
    </lineage>
</organism>
<evidence type="ECO:0000256" key="4">
    <source>
        <dbReference type="ARBA" id="ARBA00022679"/>
    </source>
</evidence>
<proteinExistence type="inferred from homology"/>
<evidence type="ECO:0000256" key="8">
    <source>
        <dbReference type="ARBA" id="ARBA00048552"/>
    </source>
</evidence>
<dbReference type="SUPFAM" id="SSF64484">
    <property type="entry name" value="beta and beta-prime subunits of DNA dependent RNA-polymerase"/>
    <property type="match status" value="1"/>
</dbReference>
<dbReference type="GO" id="GO:0006351">
    <property type="term" value="P:DNA-templated transcription"/>
    <property type="evidence" value="ECO:0007669"/>
    <property type="project" value="UniProtKB-UniRule"/>
</dbReference>
<evidence type="ECO:0000256" key="7">
    <source>
        <dbReference type="ARBA" id="ARBA00023163"/>
    </source>
</evidence>
<dbReference type="PANTHER" id="PTHR19376:SF54">
    <property type="entry name" value="DNA-DIRECTED RNA POLYMERASE SUBUNIT BETA"/>
    <property type="match status" value="1"/>
</dbReference>
<dbReference type="InterPro" id="IPR042102">
    <property type="entry name" value="RNA_pol_Rpb1_3_sf"/>
</dbReference>
<dbReference type="Pfam" id="PF04983">
    <property type="entry name" value="RNA_pol_Rpb1_3"/>
    <property type="match status" value="2"/>
</dbReference>
<evidence type="ECO:0000259" key="12">
    <source>
        <dbReference type="SMART" id="SM00663"/>
    </source>
</evidence>
<dbReference type="EMBL" id="PGTK01000010">
    <property type="protein sequence ID" value="PJF30419.1"/>
    <property type="molecule type" value="Genomic_DNA"/>
</dbReference>
<dbReference type="Gene3D" id="2.40.50.100">
    <property type="match status" value="1"/>
</dbReference>
<comment type="cofactor">
    <cofactor evidence="9">
        <name>Zn(2+)</name>
        <dbReference type="ChEBI" id="CHEBI:29105"/>
    </cofactor>
    <text evidence="9">Binds 2 Zn(2+) ions per subunit.</text>
</comment>
<dbReference type="Gene3D" id="1.10.150.390">
    <property type="match status" value="1"/>
</dbReference>
<evidence type="ECO:0000256" key="11">
    <source>
        <dbReference type="SAM" id="Coils"/>
    </source>
</evidence>
<dbReference type="HAMAP" id="MF_01322">
    <property type="entry name" value="RNApol_bact_RpoC"/>
    <property type="match status" value="1"/>
</dbReference>
<comment type="cofactor">
    <cofactor evidence="9">
        <name>Mg(2+)</name>
        <dbReference type="ChEBI" id="CHEBI:18420"/>
    </cofactor>
    <text evidence="9">Binds 1 Mg(2+) ion per subunit.</text>
</comment>
<dbReference type="EC" id="2.7.7.6" evidence="9"/>
<keyword evidence="6 9" id="KW-0479">Metal-binding</keyword>
<evidence type="ECO:0000256" key="1">
    <source>
        <dbReference type="ARBA" id="ARBA00004026"/>
    </source>
</evidence>
<gene>
    <name evidence="9" type="primary">rpoC</name>
    <name evidence="13" type="ORF">CUN51_07810</name>
</gene>
<feature type="domain" description="RNA polymerase N-terminal" evidence="12">
    <location>
        <begin position="402"/>
        <end position="681"/>
    </location>
</feature>
<dbReference type="SMART" id="SM00663">
    <property type="entry name" value="RPOLA_N"/>
    <property type="match status" value="1"/>
</dbReference>
<keyword evidence="3 9" id="KW-0240">DNA-directed RNA polymerase</keyword>
<dbReference type="Gene3D" id="4.10.860.120">
    <property type="entry name" value="RNA polymerase II, clamp domain"/>
    <property type="match status" value="1"/>
</dbReference>
<comment type="function">
    <text evidence="1 9 10">DNA-dependent RNA polymerase catalyzes the transcription of DNA into RNA using the four ribonucleoside triphosphates as substrates.</text>
</comment>
<evidence type="ECO:0000313" key="14">
    <source>
        <dbReference type="Proteomes" id="UP000228921"/>
    </source>
</evidence>
<protein>
    <recommendedName>
        <fullName evidence="9">DNA-directed RNA polymerase subunit beta'</fullName>
        <shortName evidence="9">RNAP subunit beta'</shortName>
        <ecNumber evidence="9">2.7.7.6</ecNumber>
    </recommendedName>
    <alternativeName>
        <fullName evidence="9">RNA polymerase subunit beta'</fullName>
    </alternativeName>
    <alternativeName>
        <fullName evidence="9">Transcriptase subunit beta'</fullName>
    </alternativeName>
</protein>
<dbReference type="InterPro" id="IPR045867">
    <property type="entry name" value="DNA-dir_RpoC_beta_prime"/>
</dbReference>
<feature type="binding site" evidence="9">
    <location>
        <position position="74"/>
    </location>
    <ligand>
        <name>Zn(2+)</name>
        <dbReference type="ChEBI" id="CHEBI:29105"/>
        <label>1</label>
    </ligand>
</feature>
<feature type="binding site" evidence="9">
    <location>
        <position position="1059"/>
    </location>
    <ligand>
        <name>Zn(2+)</name>
        <dbReference type="ChEBI" id="CHEBI:29105"/>
        <label>2</label>
    </ligand>
</feature>
<dbReference type="InterPro" id="IPR000722">
    <property type="entry name" value="RNA_pol_asu"/>
</dbReference>
<sequence>MEAKDFSALRISLASPEEIKSWSYGEVTKPETINYRRLRPEKDGLFCEAIFGPTKDWQCYCGKYKNIRHKGIKCEKCGVEVTRAAVRRERMGHIELAAPVAHVWYTRRVPSYMGMLLDVSRRNLDRVLYFAQYVITHVDEEARARALRRIDEEIARQENEAGSELDSQIERIKESRDIDLSQLQAQIDQINDRYNEERDRLTDEVMREAQSLQRRVEALRGQMLTEPLLFESAAELIADAGEIVGNELFSRIQAVVTARLSEIQADIEERRRQEIDRLDLLADERTATAAEEIGVLQDERRVRLNKARQMAMDARQELQSLQVLTFLTDTRYAELKRRYGSIFRAEMGAEAFYQILEKMDLDKLSQELWEEVRTTRSKQRKKKATKRLRVVESLRKSGNKPQWMILKVLPVIPPDLRPMVQLDGGRFATSDLNDLYRRVINRNNRLKRLIELGAPDVIVRNEKRMLQEAVDSLIDNSQRGKALSRRGRRELKSLSDMLKGKKGRFRRNLLGKRVDYSGRSVIVIGPKLKLHQCGLPKTMALELYRPFVISRLVNYGHTSNVKGAKRLIEKERPEVWEVLEEVIKERPVLLNRAPTLHRLGIQAFEPLLVEGKAIQIHPLVCSAFNADFDGDQMAVHVPLSKKAVEEARNLMLSTKNLLKPADGQPIVGPAKDMVLGAYYLTMDPTADIVARKERAEEFRYQAQTKNRGYKIGVARNSSGQHWLMQHELYEGNQVIVYPSAGKAMPAEVVLLNAVMKGEVDFGLINGYEFQQLCKKRPEFAESLVLANLAERRKVVDMDEVEYLYNLGLVTLHTPIILGNIYDNREPQPKPELTTVGRALFNRILPDEARFVQDTLGKKQLQDLVAKLYQRFGPDRTTDIVDAIKDIGFHYATISGTTIAVSDLTVPAEREEVLREANAEIDMLDRDFRRGMLTEEERYQRTVDKWKEAKDRLADMIRDTLDPFGHIAIMAVSGATKGGFGPITQLAGMRGLMTDPSGRIIELPIRSHFRMGLTALEYFISTHGTRKGLADTALRTADAGYLTRRLVDVAQDVIVNRLDCGTERGITIRKSDNVAGQKVQERIVGRCAARSHYHPKTGELIVERNGMIDEDKAEELVASGLEEFYVRSPLTCALIHGICAYCYGRDLGRGEMVEIGAAVGIVAAQSIGEPGTQLTLRTFHTGGAAQASGDITSGLPRVEELFEARKKPKGEAVMTDIAGTLRLIKQDGMRIARVIQSQVFRDEYNIPSDWEILVEDEQTVREGEVLAQRVDESGSVVEKLTAKFGGTIHREGQTLYLRYERKEVSDQEIPSTARLMNGIYDGMEVYAGQQLTEGSKNPHRILRVQGKEACEMYLLSEVQDVYRNQGVNIADKHFEIIIRKMLSKVQITKSGGSDLLPGELVDHLQLLALNDELIKAGKEPAQGVPVLLGVTKAALSTDSFLSASSFQHTIKVLAGAAIEGRVDRLYGLKENVIIGKLIPAGTGFHTYRDRELVAPSVTLESQGALDRDAEVDYELMQDSTSLGEDGDTNGL</sequence>
<dbReference type="Gene3D" id="1.10.1790.20">
    <property type="match status" value="1"/>
</dbReference>
<dbReference type="GO" id="GO:0003677">
    <property type="term" value="F:DNA binding"/>
    <property type="evidence" value="ECO:0007669"/>
    <property type="project" value="UniProtKB-UniRule"/>
</dbReference>
<keyword evidence="9" id="KW-0460">Magnesium</keyword>
<feature type="binding site" evidence="9">
    <location>
        <position position="1138"/>
    </location>
    <ligand>
        <name>Zn(2+)</name>
        <dbReference type="ChEBI" id="CHEBI:29105"/>
        <label>2</label>
    </ligand>
</feature>
<dbReference type="Pfam" id="PF04997">
    <property type="entry name" value="RNA_pol_Rpb1_1"/>
    <property type="match status" value="2"/>
</dbReference>
<feature type="binding site" evidence="9">
    <location>
        <position position="61"/>
    </location>
    <ligand>
        <name>Zn(2+)</name>
        <dbReference type="ChEBI" id="CHEBI:29105"/>
        <label>1</label>
    </ligand>
</feature>
<keyword evidence="9" id="KW-0862">Zinc</keyword>
<dbReference type="CDD" id="cd01609">
    <property type="entry name" value="RNAP_beta'_N"/>
    <property type="match status" value="1"/>
</dbReference>
<dbReference type="Gene3D" id="1.10.40.90">
    <property type="match status" value="1"/>
</dbReference>
<reference evidence="13 14" key="1">
    <citation type="submission" date="2017-11" db="EMBL/GenBank/DDBJ databases">
        <title>Evolution of Phototrophy in the Chloroflexi Phylum Driven by Horizontal Gene Transfer.</title>
        <authorList>
            <person name="Ward L.M."/>
            <person name="Hemp J."/>
            <person name="Shih P.M."/>
            <person name="Mcglynn S.E."/>
            <person name="Fischer W."/>
        </authorList>
    </citation>
    <scope>NUCLEOTIDE SEQUENCE [LARGE SCALE GENOMIC DNA]</scope>
    <source>
        <strain evidence="13">CP2_2F</strain>
    </source>
</reference>
<evidence type="ECO:0000256" key="3">
    <source>
        <dbReference type="ARBA" id="ARBA00022478"/>
    </source>
</evidence>
<dbReference type="Pfam" id="PF05000">
    <property type="entry name" value="RNA_pol_Rpb1_4"/>
    <property type="match status" value="1"/>
</dbReference>
<evidence type="ECO:0000256" key="2">
    <source>
        <dbReference type="ARBA" id="ARBA00006460"/>
    </source>
</evidence>
<comment type="similarity">
    <text evidence="2 9 10">Belongs to the RNA polymerase beta' chain family.</text>
</comment>
<comment type="catalytic activity">
    <reaction evidence="8 9 10">
        <text>RNA(n) + a ribonucleoside 5'-triphosphate = RNA(n+1) + diphosphate</text>
        <dbReference type="Rhea" id="RHEA:21248"/>
        <dbReference type="Rhea" id="RHEA-COMP:14527"/>
        <dbReference type="Rhea" id="RHEA-COMP:17342"/>
        <dbReference type="ChEBI" id="CHEBI:33019"/>
        <dbReference type="ChEBI" id="CHEBI:61557"/>
        <dbReference type="ChEBI" id="CHEBI:140395"/>
        <dbReference type="EC" id="2.7.7.6"/>
    </reaction>
</comment>
<dbReference type="GO" id="GO:0008270">
    <property type="term" value="F:zinc ion binding"/>
    <property type="evidence" value="ECO:0007669"/>
    <property type="project" value="UniProtKB-UniRule"/>
</dbReference>
<evidence type="ECO:0000256" key="5">
    <source>
        <dbReference type="ARBA" id="ARBA00022695"/>
    </source>
</evidence>
<keyword evidence="11" id="KW-0175">Coiled coil</keyword>
<name>A0A2M8NYQ7_9CHLR</name>
<dbReference type="Gene3D" id="1.10.132.30">
    <property type="match status" value="1"/>
</dbReference>
<dbReference type="InterPro" id="IPR007080">
    <property type="entry name" value="RNA_pol_Rpb1_1"/>
</dbReference>
<keyword evidence="4 9" id="KW-0808">Transferase</keyword>
<comment type="subunit">
    <text evidence="9">The RNAP catalytic core consists of 2 alpha, 1 beta, 1 beta' and 1 omega subunit. When a sigma factor is associated with the core the holoenzyme is formed, which can initiate transcription.</text>
</comment>
<dbReference type="InterPro" id="IPR044893">
    <property type="entry name" value="RNA_pol_Rpb1_clamp_domain"/>
</dbReference>
<dbReference type="InterPro" id="IPR007083">
    <property type="entry name" value="RNA_pol_Rpb1_4"/>
</dbReference>
<feature type="binding site" evidence="9">
    <location>
        <position position="629"/>
    </location>
    <ligand>
        <name>Mg(2+)</name>
        <dbReference type="ChEBI" id="CHEBI:18420"/>
    </ligand>
</feature>
<dbReference type="InterPro" id="IPR012754">
    <property type="entry name" value="DNA-dir_RpoC_beta_prime_bact"/>
</dbReference>
<feature type="binding site" evidence="9">
    <location>
        <position position="1131"/>
    </location>
    <ligand>
        <name>Zn(2+)</name>
        <dbReference type="ChEBI" id="CHEBI:29105"/>
        <label>2</label>
    </ligand>
</feature>
<evidence type="ECO:0000256" key="6">
    <source>
        <dbReference type="ARBA" id="ARBA00022723"/>
    </source>
</evidence>
<dbReference type="InterPro" id="IPR038120">
    <property type="entry name" value="Rpb1_funnel_sf"/>
</dbReference>
<keyword evidence="7 9" id="KW-0804">Transcription</keyword>
<dbReference type="GO" id="GO:0000428">
    <property type="term" value="C:DNA-directed RNA polymerase complex"/>
    <property type="evidence" value="ECO:0007669"/>
    <property type="project" value="UniProtKB-KW"/>
</dbReference>
<evidence type="ECO:0000313" key="13">
    <source>
        <dbReference type="EMBL" id="PJF30419.1"/>
    </source>
</evidence>
<comment type="caution">
    <text evidence="13">The sequence shown here is derived from an EMBL/GenBank/DDBJ whole genome shotgun (WGS) entry which is preliminary data.</text>
</comment>
<evidence type="ECO:0000256" key="9">
    <source>
        <dbReference type="HAMAP-Rule" id="MF_01322"/>
    </source>
</evidence>
<dbReference type="GO" id="GO:0003899">
    <property type="term" value="F:DNA-directed RNA polymerase activity"/>
    <property type="evidence" value="ECO:0007669"/>
    <property type="project" value="UniProtKB-UniRule"/>
</dbReference>
<dbReference type="InterPro" id="IPR007066">
    <property type="entry name" value="RNA_pol_Rpb1_3"/>
</dbReference>
<feature type="binding site" evidence="9">
    <location>
        <position position="631"/>
    </location>
    <ligand>
        <name>Mg(2+)</name>
        <dbReference type="ChEBI" id="CHEBI:18420"/>
    </ligand>
</feature>
<dbReference type="PANTHER" id="PTHR19376">
    <property type="entry name" value="DNA-DIRECTED RNA POLYMERASE"/>
    <property type="match status" value="1"/>
</dbReference>
<feature type="binding site" evidence="9">
    <location>
        <position position="59"/>
    </location>
    <ligand>
        <name>Zn(2+)</name>
        <dbReference type="ChEBI" id="CHEBI:29105"/>
        <label>1</label>
    </ligand>
</feature>
<feature type="binding site" evidence="9">
    <location>
        <position position="1141"/>
    </location>
    <ligand>
        <name>Zn(2+)</name>
        <dbReference type="ChEBI" id="CHEBI:29105"/>
        <label>2</label>
    </ligand>
</feature>
<dbReference type="Gene3D" id="1.10.274.100">
    <property type="entry name" value="RNA polymerase Rpb1, domain 3"/>
    <property type="match status" value="1"/>
</dbReference>
<feature type="binding site" evidence="9">
    <location>
        <position position="627"/>
    </location>
    <ligand>
        <name>Mg(2+)</name>
        <dbReference type="ChEBI" id="CHEBI:18420"/>
    </ligand>
</feature>
<evidence type="ECO:0000256" key="10">
    <source>
        <dbReference type="RuleBase" id="RU004279"/>
    </source>
</evidence>
<dbReference type="CDD" id="cd02655">
    <property type="entry name" value="RNAP_beta'_C"/>
    <property type="match status" value="1"/>
</dbReference>
<dbReference type="GO" id="GO:0000287">
    <property type="term" value="F:magnesium ion binding"/>
    <property type="evidence" value="ECO:0007669"/>
    <property type="project" value="UniProtKB-UniRule"/>
</dbReference>